<protein>
    <submittedName>
        <fullName evidence="2">Uncharacterized protein</fullName>
    </submittedName>
</protein>
<organism evidence="2">
    <name type="scientific">Anopheles funestus</name>
    <name type="common">African malaria mosquito</name>
    <dbReference type="NCBI Taxonomy" id="62324"/>
    <lineage>
        <taxon>Eukaryota</taxon>
        <taxon>Metazoa</taxon>
        <taxon>Ecdysozoa</taxon>
        <taxon>Arthropoda</taxon>
        <taxon>Hexapoda</taxon>
        <taxon>Insecta</taxon>
        <taxon>Pterygota</taxon>
        <taxon>Neoptera</taxon>
        <taxon>Endopterygota</taxon>
        <taxon>Diptera</taxon>
        <taxon>Nematocera</taxon>
        <taxon>Culicoidea</taxon>
        <taxon>Culicidae</taxon>
        <taxon>Anophelinae</taxon>
        <taxon>Anopheles</taxon>
    </lineage>
</organism>
<dbReference type="EnsemblMetazoa" id="AFUN003289-RA">
    <property type="protein sequence ID" value="AFUN003289-PA"/>
    <property type="gene ID" value="AFUN003289"/>
</dbReference>
<reference evidence="2" key="1">
    <citation type="submission" date="2020-05" db="UniProtKB">
        <authorList>
            <consortium name="EnsemblMetazoa"/>
        </authorList>
    </citation>
    <scope>IDENTIFICATION</scope>
    <source>
        <strain evidence="2">FUMOZ</strain>
    </source>
</reference>
<evidence type="ECO:0000256" key="1">
    <source>
        <dbReference type="SAM" id="MobiDB-lite"/>
    </source>
</evidence>
<sequence>MQWKLNLIESSTKNKCLKKDPYDIAYMRAEDKEQQKGVPKYTGFTKRASNAKSFANGKSPERMQSSTPTQSVGAKSGAMQTKQQQWMPKYSVTMKRGSNMKSAPNVELPRRMESSTPTKSGRSKVLDNLDMDKVDLSSIGNISNDDIDGYISNDSEKSDATYVPYAMLSKTETRGRGNQKGRKRQSKVPARVPPKRSRVNIKAANKNSRGTGRETSAMCGNELKRNGLNCEPSTESTMQVDNVAMNDSSCQTLDSTPSKIPNRGQNVQPKSKFLCKRLNAKQTTTQTTTHVTTTQTTEVGIGSRTETGNRPTAETAVQEDVHMALPTETMAAHATQKIYKTLLKVEEHKEYRIECEVKEKECEAYILSQGDRAHILSHVNKIVELLNQPR</sequence>
<dbReference type="VEuPathDB" id="VectorBase:AFUN003289"/>
<dbReference type="AlphaFoldDB" id="A0A182RAS5"/>
<feature type="region of interest" description="Disordered" evidence="1">
    <location>
        <begin position="171"/>
        <end position="195"/>
    </location>
</feature>
<feature type="compositionally biased region" description="Basic residues" evidence="1">
    <location>
        <begin position="177"/>
        <end position="186"/>
    </location>
</feature>
<feature type="region of interest" description="Disordered" evidence="1">
    <location>
        <begin position="32"/>
        <end position="124"/>
    </location>
</feature>
<dbReference type="VEuPathDB" id="VectorBase:AFUN2_001915"/>
<name>A0A182RAS5_ANOFN</name>
<feature type="compositionally biased region" description="Polar residues" evidence="1">
    <location>
        <begin position="62"/>
        <end position="86"/>
    </location>
</feature>
<proteinExistence type="predicted"/>
<accession>A0A182RAS5</accession>
<evidence type="ECO:0000313" key="2">
    <source>
        <dbReference type="EnsemblMetazoa" id="AFUN003289-PA"/>
    </source>
</evidence>